<sequence length="44" mass="5064">MDHGPAPLQQEPRPLLRARHQGPLVFVDHKDCHVFLQKTPLRAL</sequence>
<accession>A0A1A6C333</accession>
<dbReference type="AlphaFoldDB" id="A0A1A6C333"/>
<proteinExistence type="predicted"/>
<keyword evidence="2" id="KW-1185">Reference proteome</keyword>
<evidence type="ECO:0000313" key="1">
    <source>
        <dbReference type="EMBL" id="OBS08977.1"/>
    </source>
</evidence>
<gene>
    <name evidence="1" type="ORF">Thpro_022094</name>
</gene>
<protein>
    <submittedName>
        <fullName evidence="1">Uncharacterized protein</fullName>
    </submittedName>
</protein>
<comment type="caution">
    <text evidence="1">The sequence shown here is derived from an EMBL/GenBank/DDBJ whole genome shotgun (WGS) entry which is preliminary data.</text>
</comment>
<dbReference type="Proteomes" id="UP000029273">
    <property type="component" value="Unassembled WGS sequence"/>
</dbReference>
<dbReference type="EMBL" id="JQSG02000004">
    <property type="protein sequence ID" value="OBS08977.1"/>
    <property type="molecule type" value="Genomic_DNA"/>
</dbReference>
<reference evidence="1 2" key="1">
    <citation type="journal article" date="2014" name="Genome Announc.">
        <title>Draft Genome Sequence of the Iron-Oxidizing, Acidophilic, and Halotolerant 'Thiobacillus prosperus' Type Strain DSM 5130.</title>
        <authorList>
            <person name="Ossandon F.J."/>
            <person name="Cardenas J.P."/>
            <person name="Corbett M."/>
            <person name="Quatrini R."/>
            <person name="Holmes D.S."/>
            <person name="Watkin E."/>
        </authorList>
    </citation>
    <scope>NUCLEOTIDE SEQUENCE [LARGE SCALE GENOMIC DNA]</scope>
    <source>
        <strain evidence="1 2">DSM 5130</strain>
    </source>
</reference>
<evidence type="ECO:0000313" key="2">
    <source>
        <dbReference type="Proteomes" id="UP000029273"/>
    </source>
</evidence>
<organism evidence="1 2">
    <name type="scientific">Acidihalobacter prosperus</name>
    <dbReference type="NCBI Taxonomy" id="160660"/>
    <lineage>
        <taxon>Bacteria</taxon>
        <taxon>Pseudomonadati</taxon>
        <taxon>Pseudomonadota</taxon>
        <taxon>Gammaproteobacteria</taxon>
        <taxon>Chromatiales</taxon>
        <taxon>Ectothiorhodospiraceae</taxon>
        <taxon>Acidihalobacter</taxon>
    </lineage>
</organism>
<name>A0A1A6C333_9GAMM</name>